<keyword evidence="6" id="KW-0614">Plasmid</keyword>
<dbReference type="GO" id="GO:0030288">
    <property type="term" value="C:outer membrane-bounded periplasmic space"/>
    <property type="evidence" value="ECO:0007669"/>
    <property type="project" value="UniProtKB-ARBA"/>
</dbReference>
<dbReference type="PANTHER" id="PTHR30290:SF83">
    <property type="entry name" value="ABC TRANSPORTER SUBSTRATE-BINDING PROTEIN"/>
    <property type="match status" value="1"/>
</dbReference>
<dbReference type="SUPFAM" id="SSF53850">
    <property type="entry name" value="Periplasmic binding protein-like II"/>
    <property type="match status" value="1"/>
</dbReference>
<dbReference type="FunFam" id="3.90.76.10:FF:000001">
    <property type="entry name" value="Oligopeptide ABC transporter substrate-binding protein"/>
    <property type="match status" value="1"/>
</dbReference>
<dbReference type="KEGG" id="bga:BGB15"/>
<comment type="subcellular location">
    <subcellularLocation>
        <location evidence="1">Cell envelope</location>
    </subcellularLocation>
</comment>
<dbReference type="PROSITE" id="PS51257">
    <property type="entry name" value="PROKAR_LIPOPROTEIN"/>
    <property type="match status" value="1"/>
</dbReference>
<gene>
    <name evidence="6" type="primary">oppAIV</name>
    <name evidence="6" type="ordered locus">BGB15</name>
</gene>
<keyword evidence="4" id="KW-0732">Signal</keyword>
<dbReference type="Gene3D" id="3.40.190.10">
    <property type="entry name" value="Periplasmic binding protein-like II"/>
    <property type="match status" value="1"/>
</dbReference>
<dbReference type="FunFam" id="3.40.190.10:FF:000365">
    <property type="entry name" value="Oligopeptide ABC transporter OppAIV"/>
    <property type="match status" value="1"/>
</dbReference>
<dbReference type="Proteomes" id="UP000002276">
    <property type="component" value="Plasmid cp26"/>
</dbReference>
<evidence type="ECO:0000256" key="3">
    <source>
        <dbReference type="ARBA" id="ARBA00022448"/>
    </source>
</evidence>
<name>A0A7I6GV46_BORGP</name>
<accession>A0A7I6GV46</accession>
<geneLocation type="plasmid" evidence="6 7">
    <name>cp26</name>
</geneLocation>
<dbReference type="CDD" id="cd08504">
    <property type="entry name" value="PBP2_OppA"/>
    <property type="match status" value="1"/>
</dbReference>
<feature type="domain" description="Solute-binding protein family 5" evidence="5">
    <location>
        <begin position="78"/>
        <end position="450"/>
    </location>
</feature>
<comment type="similarity">
    <text evidence="2">Belongs to the bacterial solute-binding protein 5 family.</text>
</comment>
<proteinExistence type="inferred from homology"/>
<dbReference type="GO" id="GO:0043190">
    <property type="term" value="C:ATP-binding cassette (ABC) transporter complex"/>
    <property type="evidence" value="ECO:0007669"/>
    <property type="project" value="InterPro"/>
</dbReference>
<dbReference type="PIRSF" id="PIRSF002741">
    <property type="entry name" value="MppA"/>
    <property type="match status" value="1"/>
</dbReference>
<evidence type="ECO:0000256" key="2">
    <source>
        <dbReference type="ARBA" id="ARBA00005695"/>
    </source>
</evidence>
<dbReference type="GO" id="GO:1904680">
    <property type="term" value="F:peptide transmembrane transporter activity"/>
    <property type="evidence" value="ECO:0007669"/>
    <property type="project" value="TreeGrafter"/>
</dbReference>
<dbReference type="Pfam" id="PF00496">
    <property type="entry name" value="SBP_bac_5"/>
    <property type="match status" value="1"/>
</dbReference>
<dbReference type="GO" id="GO:0015833">
    <property type="term" value="P:peptide transport"/>
    <property type="evidence" value="ECO:0007669"/>
    <property type="project" value="TreeGrafter"/>
</dbReference>
<dbReference type="InterPro" id="IPR000914">
    <property type="entry name" value="SBP_5_dom"/>
</dbReference>
<dbReference type="FunFam" id="3.10.105.10:FF:000001">
    <property type="entry name" value="Oligopeptide ABC transporter, oligopeptide-binding protein"/>
    <property type="match status" value="1"/>
</dbReference>
<sequence>MFDMKMLIKKLKAILFLNAILFISCFKENDGHKLAFKLNIGSEPVTLDVQLINDSVGSTIVSQMFLGILDGDPRTGGYRPGLAKSWDISDEGIVYTFHLRDNLVWSDGIAITAEGIRKSYLRILDKETGSSFVNIIKSTIKNAEEYFDGKVNESDLGIKALDEKTLEITLKSPKPYFLDMLVHQTFVPVPVHVIEKYGQEWTNPENMVVSGPFKLKSRVLNEKVVLEKNDKYYKSKDVVLDNIVFFVTDNSITAYNMYLNDELDAIFNNVPPDLLKDLKLRDDYYSIGINSTYFYSLNTKVKPLDNVTVRKALSLAIDRKTLTESVLNDSSIPTRRATPDYIDYSYKSNLNLFDAQMAKKLLVDAGYPNGKNFPLLKVKYNVNDRQRKIAEFIQNQWKKNLNINVQLESEEWSTYINSRVNGNYEIIRAGWLGDYSDPMTFLSIFKTENTSFSSYGYSNSEYDKLLIKSDHERNIFKRQEILKKAETIIIERDFPAIFINIISSSYLFRNDKWKGWEPNISQRFDLSVIRPIK</sequence>
<dbReference type="PANTHER" id="PTHR30290">
    <property type="entry name" value="PERIPLASMIC BINDING COMPONENT OF ABC TRANSPORTER"/>
    <property type="match status" value="1"/>
</dbReference>
<keyword evidence="3" id="KW-0813">Transport</keyword>
<dbReference type="EMBL" id="CP000014">
    <property type="protein sequence ID" value="AAT93748.1"/>
    <property type="molecule type" value="Genomic_DNA"/>
</dbReference>
<organism evidence="6 7">
    <name type="scientific">Borrelia garinii subsp. bavariensis (strain ATCC BAA-2496 / DSM 23469 / PBi)</name>
    <name type="common">Borreliella bavariensis</name>
    <dbReference type="NCBI Taxonomy" id="290434"/>
    <lineage>
        <taxon>Bacteria</taxon>
        <taxon>Pseudomonadati</taxon>
        <taxon>Spirochaetota</taxon>
        <taxon>Spirochaetia</taxon>
        <taxon>Spirochaetales</taxon>
        <taxon>Borreliaceae</taxon>
        <taxon>Borreliella</taxon>
    </lineage>
</organism>
<dbReference type="InterPro" id="IPR030678">
    <property type="entry name" value="Peptide/Ni-bd"/>
</dbReference>
<dbReference type="InterPro" id="IPR039424">
    <property type="entry name" value="SBP_5"/>
</dbReference>
<reference evidence="6 7" key="1">
    <citation type="journal article" date="2004" name="Nucleic Acids Res.">
        <title>Comparative analysis of the Borrelia garinii genome.</title>
        <authorList>
            <person name="Glockner G."/>
            <person name="Lehmann R."/>
            <person name="Romualdi A."/>
            <person name="Pradella S."/>
            <person name="Schulte-Spechtel U."/>
            <person name="Schilhabel M."/>
            <person name="Wilske B."/>
            <person name="Suhnel J."/>
            <person name="Platzer M."/>
        </authorList>
    </citation>
    <scope>NUCLEOTIDE SEQUENCE [LARGE SCALE GENOMIC DNA]</scope>
    <source>
        <strain evidence="7">ATCC BAA-2496 / DSM 23469 / PBi</strain>
        <plasmid evidence="7">cp26</plasmid>
    </source>
</reference>
<evidence type="ECO:0000313" key="6">
    <source>
        <dbReference type="EMBL" id="AAT93748.1"/>
    </source>
</evidence>
<dbReference type="Gene3D" id="3.10.105.10">
    <property type="entry name" value="Dipeptide-binding Protein, Domain 3"/>
    <property type="match status" value="1"/>
</dbReference>
<dbReference type="AlphaFoldDB" id="A0A7I6GV46"/>
<dbReference type="Gene3D" id="3.90.76.10">
    <property type="entry name" value="Dipeptide-binding Protein, Domain 1"/>
    <property type="match status" value="1"/>
</dbReference>
<protein>
    <submittedName>
        <fullName evidence="6">Oligopeptide ABC transporter, periplasmic oligopeptide-binding protein</fullName>
    </submittedName>
</protein>
<evidence type="ECO:0000256" key="1">
    <source>
        <dbReference type="ARBA" id="ARBA00004196"/>
    </source>
</evidence>
<evidence type="ECO:0000256" key="4">
    <source>
        <dbReference type="ARBA" id="ARBA00022729"/>
    </source>
</evidence>
<evidence type="ECO:0000313" key="7">
    <source>
        <dbReference type="Proteomes" id="UP000002276"/>
    </source>
</evidence>
<evidence type="ECO:0000259" key="5">
    <source>
        <dbReference type="Pfam" id="PF00496"/>
    </source>
</evidence>